<accession>A0AAF0X103</accession>
<feature type="compositionally biased region" description="Low complexity" evidence="1">
    <location>
        <begin position="90"/>
        <end position="99"/>
    </location>
</feature>
<dbReference type="AlphaFoldDB" id="A0AAF0X103"/>
<keyword evidence="4" id="KW-1185">Reference proteome</keyword>
<reference evidence="3" key="1">
    <citation type="journal article" date="2016" name="Nat. Genet.">
        <title>A high-quality carrot genome assembly provides new insights into carotenoid accumulation and asterid genome evolution.</title>
        <authorList>
            <person name="Iorizzo M."/>
            <person name="Ellison S."/>
            <person name="Senalik D."/>
            <person name="Zeng P."/>
            <person name="Satapoomin P."/>
            <person name="Huang J."/>
            <person name="Bowman M."/>
            <person name="Iovene M."/>
            <person name="Sanseverino W."/>
            <person name="Cavagnaro P."/>
            <person name="Yildiz M."/>
            <person name="Macko-Podgorni A."/>
            <person name="Moranska E."/>
            <person name="Grzebelus E."/>
            <person name="Grzebelus D."/>
            <person name="Ashrafi H."/>
            <person name="Zheng Z."/>
            <person name="Cheng S."/>
            <person name="Spooner D."/>
            <person name="Van Deynze A."/>
            <person name="Simon P."/>
        </authorList>
    </citation>
    <scope>NUCLEOTIDE SEQUENCE</scope>
    <source>
        <tissue evidence="3">Leaf</tissue>
    </source>
</reference>
<keyword evidence="2" id="KW-0732">Signal</keyword>
<evidence type="ECO:0000313" key="3">
    <source>
        <dbReference type="EMBL" id="WOG98696.1"/>
    </source>
</evidence>
<evidence type="ECO:0000256" key="2">
    <source>
        <dbReference type="SAM" id="SignalP"/>
    </source>
</evidence>
<sequence length="162" mass="16902">MAANNSIAAKRLIIILQIILFLTCSANSEAWLMIHNRRSSLALFHKLGFKLAVHDAGATKRLVPSGPNPETSPGTPPSVVAAGEVKRLVPTGPNPETSPGTPPPGVVGAGEVKRLVPTGPNPETSPGTPPPGVVGAGEVKRLVPTGPDPIQRLVQEHHRQEP</sequence>
<feature type="chain" id="PRO_5041900190" evidence="2">
    <location>
        <begin position="31"/>
        <end position="162"/>
    </location>
</feature>
<dbReference type="PANTHER" id="PTHR37380">
    <property type="entry name" value="CLE FAMILY OSCLE501 PROTEIN"/>
    <property type="match status" value="1"/>
</dbReference>
<organism evidence="3 4">
    <name type="scientific">Daucus carota subsp. sativus</name>
    <name type="common">Carrot</name>
    <dbReference type="NCBI Taxonomy" id="79200"/>
    <lineage>
        <taxon>Eukaryota</taxon>
        <taxon>Viridiplantae</taxon>
        <taxon>Streptophyta</taxon>
        <taxon>Embryophyta</taxon>
        <taxon>Tracheophyta</taxon>
        <taxon>Spermatophyta</taxon>
        <taxon>Magnoliopsida</taxon>
        <taxon>eudicotyledons</taxon>
        <taxon>Gunneridae</taxon>
        <taxon>Pentapetalae</taxon>
        <taxon>asterids</taxon>
        <taxon>campanulids</taxon>
        <taxon>Apiales</taxon>
        <taxon>Apiaceae</taxon>
        <taxon>Apioideae</taxon>
        <taxon>Scandiceae</taxon>
        <taxon>Daucinae</taxon>
        <taxon>Daucus</taxon>
        <taxon>Daucus sect. Daucus</taxon>
    </lineage>
</organism>
<reference evidence="3" key="2">
    <citation type="submission" date="2022-03" db="EMBL/GenBank/DDBJ databases">
        <title>Draft title - Genomic analysis of global carrot germplasm unveils the trajectory of domestication and the origin of high carotenoid orange carrot.</title>
        <authorList>
            <person name="Iorizzo M."/>
            <person name="Ellison S."/>
            <person name="Senalik D."/>
            <person name="Macko-Podgorni A."/>
            <person name="Grzebelus D."/>
            <person name="Bostan H."/>
            <person name="Rolling W."/>
            <person name="Curaba J."/>
            <person name="Simon P."/>
        </authorList>
    </citation>
    <scope>NUCLEOTIDE SEQUENCE</scope>
    <source>
        <tissue evidence="3">Leaf</tissue>
    </source>
</reference>
<feature type="compositionally biased region" description="Low complexity" evidence="1">
    <location>
        <begin position="117"/>
        <end position="126"/>
    </location>
</feature>
<proteinExistence type="predicted"/>
<dbReference type="EMBL" id="CP093346">
    <property type="protein sequence ID" value="WOG98696.1"/>
    <property type="molecule type" value="Genomic_DNA"/>
</dbReference>
<dbReference type="PANTHER" id="PTHR37380:SF1">
    <property type="entry name" value="CLE FAMILY OSCLE501 PROTEIN"/>
    <property type="match status" value="1"/>
</dbReference>
<evidence type="ECO:0000256" key="1">
    <source>
        <dbReference type="SAM" id="MobiDB-lite"/>
    </source>
</evidence>
<gene>
    <name evidence="3" type="ORF">DCAR_0418040</name>
</gene>
<evidence type="ECO:0000313" key="4">
    <source>
        <dbReference type="Proteomes" id="UP000077755"/>
    </source>
</evidence>
<feature type="signal peptide" evidence="2">
    <location>
        <begin position="1"/>
        <end position="30"/>
    </location>
</feature>
<dbReference type="Proteomes" id="UP000077755">
    <property type="component" value="Chromosome 4"/>
</dbReference>
<name>A0AAF0X103_DAUCS</name>
<feature type="region of interest" description="Disordered" evidence="1">
    <location>
        <begin position="88"/>
        <end position="162"/>
    </location>
</feature>
<protein>
    <submittedName>
        <fullName evidence="3">Uncharacterized protein</fullName>
    </submittedName>
</protein>